<organism evidence="1 2">
    <name type="scientific">Cylicostephanus goldi</name>
    <name type="common">Nematode worm</name>
    <dbReference type="NCBI Taxonomy" id="71465"/>
    <lineage>
        <taxon>Eukaryota</taxon>
        <taxon>Metazoa</taxon>
        <taxon>Ecdysozoa</taxon>
        <taxon>Nematoda</taxon>
        <taxon>Chromadorea</taxon>
        <taxon>Rhabditida</taxon>
        <taxon>Rhabditina</taxon>
        <taxon>Rhabditomorpha</taxon>
        <taxon>Strongyloidea</taxon>
        <taxon>Strongylidae</taxon>
        <taxon>Cylicostephanus</taxon>
    </lineage>
</organism>
<proteinExistence type="predicted"/>
<evidence type="ECO:0000313" key="1">
    <source>
        <dbReference type="EMBL" id="VDK43881.1"/>
    </source>
</evidence>
<name>A0A3P6RJA5_CYLGO</name>
<dbReference type="EMBL" id="UYRV01000330">
    <property type="protein sequence ID" value="VDK43881.1"/>
    <property type="molecule type" value="Genomic_DNA"/>
</dbReference>
<evidence type="ECO:0000313" key="2">
    <source>
        <dbReference type="Proteomes" id="UP000271889"/>
    </source>
</evidence>
<keyword evidence="2" id="KW-1185">Reference proteome</keyword>
<protein>
    <submittedName>
        <fullName evidence="1">Uncharacterized protein</fullName>
    </submittedName>
</protein>
<dbReference type="Proteomes" id="UP000271889">
    <property type="component" value="Unassembled WGS sequence"/>
</dbReference>
<sequence length="106" mass="11738">MSRSSSNETYELFIDDYDDYYNEPMVAWPNPCPTPPPSPPYPYAYPYQANPLTDWVPSGVWTPILILGDGILGPLAFPSRMSGPTMGQILCSLPLLAPSLFHLGVF</sequence>
<accession>A0A3P6RJA5</accession>
<reference evidence="1 2" key="1">
    <citation type="submission" date="2018-11" db="EMBL/GenBank/DDBJ databases">
        <authorList>
            <consortium name="Pathogen Informatics"/>
        </authorList>
    </citation>
    <scope>NUCLEOTIDE SEQUENCE [LARGE SCALE GENOMIC DNA]</scope>
</reference>
<dbReference type="AlphaFoldDB" id="A0A3P6RJA5"/>
<gene>
    <name evidence="1" type="ORF">CGOC_LOCUS250</name>
</gene>